<protein>
    <submittedName>
        <fullName evidence="3">Saccharopine dehydrogenase</fullName>
    </submittedName>
</protein>
<dbReference type="InterPro" id="IPR005097">
    <property type="entry name" value="Sacchrp_dh_NADP-bd"/>
</dbReference>
<dbReference type="Gene3D" id="3.40.50.720">
    <property type="entry name" value="NAD(P)-binding Rossmann-like Domain"/>
    <property type="match status" value="1"/>
</dbReference>
<dbReference type="InterPro" id="IPR036291">
    <property type="entry name" value="NAD(P)-bd_dom_sf"/>
</dbReference>
<dbReference type="AlphaFoldDB" id="S9UN31"/>
<evidence type="ECO:0000313" key="4">
    <source>
        <dbReference type="Proteomes" id="UP000015354"/>
    </source>
</evidence>
<comment type="similarity">
    <text evidence="1">Belongs to the saccharopine dehydrogenase family.</text>
</comment>
<dbReference type="InterPro" id="IPR051276">
    <property type="entry name" value="Saccharopine_DH-like_oxidrdct"/>
</dbReference>
<dbReference type="Proteomes" id="UP000015354">
    <property type="component" value="Unassembled WGS sequence"/>
</dbReference>
<dbReference type="SUPFAM" id="SSF51735">
    <property type="entry name" value="NAD(P)-binding Rossmann-fold domains"/>
    <property type="match status" value="1"/>
</dbReference>
<feature type="non-terminal residue" evidence="3">
    <location>
        <position position="259"/>
    </location>
</feature>
<sequence length="259" mass="28268">MAQFDIILIGATGYTGRITAKFLSKQSATTWAMAGRSAAKLQELNKELKTNVSTFEIDVNKPETLDAVCQRARCIISCAGPFTRCGMPVVDACVRNGVHYIDSTGEFNFVRAVIEKHNEEAKRKNIVLVSCCGFDSVPADLGNYVLHRDAKEPVKSVQCYYKLHTAGVSNGTVNSISEVMAVIGRKDLDPCSLNPPEAPRPVAAPTRMLMWWDGRRGFTAPYGMAAINERIVRRTNALMGSRASYVEAMQGGALAMLQA</sequence>
<gene>
    <name evidence="3" type="ORF">STCU_04234</name>
</gene>
<dbReference type="GO" id="GO:0005739">
    <property type="term" value="C:mitochondrion"/>
    <property type="evidence" value="ECO:0007669"/>
    <property type="project" value="TreeGrafter"/>
</dbReference>
<proteinExistence type="inferred from homology"/>
<dbReference type="GO" id="GO:0005886">
    <property type="term" value="C:plasma membrane"/>
    <property type="evidence" value="ECO:0007669"/>
    <property type="project" value="TreeGrafter"/>
</dbReference>
<name>S9UN31_9TRYP</name>
<dbReference type="EMBL" id="ATMH01004234">
    <property type="protein sequence ID" value="EPY30104.1"/>
    <property type="molecule type" value="Genomic_DNA"/>
</dbReference>
<keyword evidence="4" id="KW-1185">Reference proteome</keyword>
<accession>S9UN31</accession>
<evidence type="ECO:0000259" key="2">
    <source>
        <dbReference type="Pfam" id="PF03435"/>
    </source>
</evidence>
<evidence type="ECO:0000313" key="3">
    <source>
        <dbReference type="EMBL" id="EPY30104.1"/>
    </source>
</evidence>
<feature type="domain" description="Saccharopine dehydrogenase NADP binding" evidence="2">
    <location>
        <begin position="6"/>
        <end position="128"/>
    </location>
</feature>
<comment type="caution">
    <text evidence="3">The sequence shown here is derived from an EMBL/GenBank/DDBJ whole genome shotgun (WGS) entry which is preliminary data.</text>
</comment>
<evidence type="ECO:0000256" key="1">
    <source>
        <dbReference type="ARBA" id="ARBA00038048"/>
    </source>
</evidence>
<dbReference type="GO" id="GO:0005811">
    <property type="term" value="C:lipid droplet"/>
    <property type="evidence" value="ECO:0007669"/>
    <property type="project" value="TreeGrafter"/>
</dbReference>
<dbReference type="OrthoDB" id="10268090at2759"/>
<organism evidence="3 4">
    <name type="scientific">Strigomonas culicis</name>
    <dbReference type="NCBI Taxonomy" id="28005"/>
    <lineage>
        <taxon>Eukaryota</taxon>
        <taxon>Discoba</taxon>
        <taxon>Euglenozoa</taxon>
        <taxon>Kinetoplastea</taxon>
        <taxon>Metakinetoplastina</taxon>
        <taxon>Trypanosomatida</taxon>
        <taxon>Trypanosomatidae</taxon>
        <taxon>Strigomonadinae</taxon>
        <taxon>Strigomonas</taxon>
    </lineage>
</organism>
<reference evidence="3 4" key="1">
    <citation type="journal article" date="2013" name="PLoS ONE">
        <title>Predicting the Proteins of Angomonas deanei, Strigomonas culicis and Their Respective Endosymbionts Reveals New Aspects of the Trypanosomatidae Family.</title>
        <authorList>
            <person name="Motta M.C."/>
            <person name="Martins A.C."/>
            <person name="de Souza S.S."/>
            <person name="Catta-Preta C.M."/>
            <person name="Silva R."/>
            <person name="Klein C.C."/>
            <person name="de Almeida L.G."/>
            <person name="de Lima Cunha O."/>
            <person name="Ciapina L.P."/>
            <person name="Brocchi M."/>
            <person name="Colabardini A.C."/>
            <person name="de Araujo Lima B."/>
            <person name="Machado C.R."/>
            <person name="de Almeida Soares C.M."/>
            <person name="Probst C.M."/>
            <person name="de Menezes C.B."/>
            <person name="Thompson C.E."/>
            <person name="Bartholomeu D.C."/>
            <person name="Gradia D.F."/>
            <person name="Pavoni D.P."/>
            <person name="Grisard E.C."/>
            <person name="Fantinatti-Garboggini F."/>
            <person name="Marchini F.K."/>
            <person name="Rodrigues-Luiz G.F."/>
            <person name="Wagner G."/>
            <person name="Goldman G.H."/>
            <person name="Fietto J.L."/>
            <person name="Elias M.C."/>
            <person name="Goldman M.H."/>
            <person name="Sagot M.F."/>
            <person name="Pereira M."/>
            <person name="Stoco P.H."/>
            <person name="de Mendonca-Neto R.P."/>
            <person name="Teixeira S.M."/>
            <person name="Maciel T.E."/>
            <person name="de Oliveira Mendes T.A."/>
            <person name="Urmenyi T.P."/>
            <person name="de Souza W."/>
            <person name="Schenkman S."/>
            <person name="de Vasconcelos A.T."/>
        </authorList>
    </citation>
    <scope>NUCLEOTIDE SEQUENCE [LARGE SCALE GENOMIC DNA]</scope>
</reference>
<dbReference type="PANTHER" id="PTHR12286">
    <property type="entry name" value="SACCHAROPINE DEHYDROGENASE-LIKE OXIDOREDUCTASE"/>
    <property type="match status" value="1"/>
</dbReference>
<dbReference type="GO" id="GO:0009247">
    <property type="term" value="P:glycolipid biosynthetic process"/>
    <property type="evidence" value="ECO:0007669"/>
    <property type="project" value="TreeGrafter"/>
</dbReference>
<dbReference type="PANTHER" id="PTHR12286:SF5">
    <property type="entry name" value="SACCHAROPINE DEHYDROGENASE-LIKE OXIDOREDUCTASE"/>
    <property type="match status" value="1"/>
</dbReference>
<dbReference type="Pfam" id="PF03435">
    <property type="entry name" value="Sacchrp_dh_NADP"/>
    <property type="match status" value="1"/>
</dbReference>